<keyword evidence="4" id="KW-1185">Reference proteome</keyword>
<feature type="transmembrane region" description="Helical" evidence="2">
    <location>
        <begin position="186"/>
        <end position="208"/>
    </location>
</feature>
<dbReference type="eggNOG" id="ENOG502SP07">
    <property type="taxonomic scope" value="Eukaryota"/>
</dbReference>
<dbReference type="EMBL" id="KB446535">
    <property type="protein sequence ID" value="EME48649.1"/>
    <property type="molecule type" value="Genomic_DNA"/>
</dbReference>
<organism evidence="3 4">
    <name type="scientific">Dothistroma septosporum (strain NZE10 / CBS 128990)</name>
    <name type="common">Red band needle blight fungus</name>
    <name type="synonym">Mycosphaerella pini</name>
    <dbReference type="NCBI Taxonomy" id="675120"/>
    <lineage>
        <taxon>Eukaryota</taxon>
        <taxon>Fungi</taxon>
        <taxon>Dikarya</taxon>
        <taxon>Ascomycota</taxon>
        <taxon>Pezizomycotina</taxon>
        <taxon>Dothideomycetes</taxon>
        <taxon>Dothideomycetidae</taxon>
        <taxon>Mycosphaerellales</taxon>
        <taxon>Mycosphaerellaceae</taxon>
        <taxon>Dothistroma</taxon>
    </lineage>
</organism>
<dbReference type="AlphaFoldDB" id="N1Q2G7"/>
<feature type="transmembrane region" description="Helical" evidence="2">
    <location>
        <begin position="12"/>
        <end position="31"/>
    </location>
</feature>
<protein>
    <recommendedName>
        <fullName evidence="5">Tetraspanin Tsp3</fullName>
    </recommendedName>
</protein>
<dbReference type="OMA" id="RDMAWPF"/>
<evidence type="ECO:0008006" key="5">
    <source>
        <dbReference type="Google" id="ProtNLM"/>
    </source>
</evidence>
<feature type="region of interest" description="Disordered" evidence="1">
    <location>
        <begin position="264"/>
        <end position="296"/>
    </location>
</feature>
<proteinExistence type="predicted"/>
<sequence length="296" mass="32838">MAKFQLNRRRVMTILSIIYLLTLTILAVYTLHLSNYYSLPIPNVHSALTVALPPLAGIALETLISLQTYYITKSPSHQISATKSLQTTTALFLIYETVLATLAGTHISPLGGLWCPLHDKWTGLFRSKDSTSIARIQDAFSCCGFNGVRDMAFPFPDGTHDSDACVGRYERDTACLEPWRSMERKVAIILLVVPVMVFMWQVALFLTLGGETEGWLPSVVRLPRDGEREVRVRPAITYNDMDEDVIARDGDSLKEEVGRLNRDSRVASHVAGSSGRARPSSLIPEQGAEGDVWARD</sequence>
<dbReference type="Proteomes" id="UP000016933">
    <property type="component" value="Unassembled WGS sequence"/>
</dbReference>
<evidence type="ECO:0000256" key="2">
    <source>
        <dbReference type="SAM" id="Phobius"/>
    </source>
</evidence>
<evidence type="ECO:0000313" key="4">
    <source>
        <dbReference type="Proteomes" id="UP000016933"/>
    </source>
</evidence>
<name>N1Q2G7_DOTSN</name>
<keyword evidence="2" id="KW-0472">Membrane</keyword>
<reference evidence="3 4" key="2">
    <citation type="journal article" date="2012" name="PLoS Pathog.">
        <title>Diverse lifestyles and strategies of plant pathogenesis encoded in the genomes of eighteen Dothideomycetes fungi.</title>
        <authorList>
            <person name="Ohm R.A."/>
            <person name="Feau N."/>
            <person name="Henrissat B."/>
            <person name="Schoch C.L."/>
            <person name="Horwitz B.A."/>
            <person name="Barry K.W."/>
            <person name="Condon B.J."/>
            <person name="Copeland A.C."/>
            <person name="Dhillon B."/>
            <person name="Glaser F."/>
            <person name="Hesse C.N."/>
            <person name="Kosti I."/>
            <person name="LaButti K."/>
            <person name="Lindquist E.A."/>
            <person name="Lucas S."/>
            <person name="Salamov A.A."/>
            <person name="Bradshaw R.E."/>
            <person name="Ciuffetti L."/>
            <person name="Hamelin R.C."/>
            <person name="Kema G.H.J."/>
            <person name="Lawrence C."/>
            <person name="Scott J.A."/>
            <person name="Spatafora J.W."/>
            <person name="Turgeon B.G."/>
            <person name="de Wit P.J.G.M."/>
            <person name="Zhong S."/>
            <person name="Goodwin S.B."/>
            <person name="Grigoriev I.V."/>
        </authorList>
    </citation>
    <scope>NUCLEOTIDE SEQUENCE [LARGE SCALE GENOMIC DNA]</scope>
    <source>
        <strain evidence="4">NZE10 / CBS 128990</strain>
    </source>
</reference>
<dbReference type="STRING" id="675120.N1Q2G7"/>
<feature type="transmembrane region" description="Helical" evidence="2">
    <location>
        <begin position="51"/>
        <end position="71"/>
    </location>
</feature>
<keyword evidence="2" id="KW-0812">Transmembrane</keyword>
<evidence type="ECO:0000313" key="3">
    <source>
        <dbReference type="EMBL" id="EME48649.1"/>
    </source>
</evidence>
<keyword evidence="2" id="KW-1133">Transmembrane helix</keyword>
<dbReference type="OrthoDB" id="71600at2759"/>
<reference evidence="4" key="1">
    <citation type="journal article" date="2012" name="PLoS Genet.">
        <title>The genomes of the fungal plant pathogens Cladosporium fulvum and Dothistroma septosporum reveal adaptation to different hosts and lifestyles but also signatures of common ancestry.</title>
        <authorList>
            <person name="de Wit P.J.G.M."/>
            <person name="van der Burgt A."/>
            <person name="Oekmen B."/>
            <person name="Stergiopoulos I."/>
            <person name="Abd-Elsalam K.A."/>
            <person name="Aerts A.L."/>
            <person name="Bahkali A.H."/>
            <person name="Beenen H.G."/>
            <person name="Chettri P."/>
            <person name="Cox M.P."/>
            <person name="Datema E."/>
            <person name="de Vries R.P."/>
            <person name="Dhillon B."/>
            <person name="Ganley A.R."/>
            <person name="Griffiths S.A."/>
            <person name="Guo Y."/>
            <person name="Hamelin R.C."/>
            <person name="Henrissat B."/>
            <person name="Kabir M.S."/>
            <person name="Jashni M.K."/>
            <person name="Kema G."/>
            <person name="Klaubauf S."/>
            <person name="Lapidus A."/>
            <person name="Levasseur A."/>
            <person name="Lindquist E."/>
            <person name="Mehrabi R."/>
            <person name="Ohm R.A."/>
            <person name="Owen T.J."/>
            <person name="Salamov A."/>
            <person name="Schwelm A."/>
            <person name="Schijlen E."/>
            <person name="Sun H."/>
            <person name="van den Burg H.A."/>
            <person name="van Ham R.C.H.J."/>
            <person name="Zhang S."/>
            <person name="Goodwin S.B."/>
            <person name="Grigoriev I.V."/>
            <person name="Collemare J."/>
            <person name="Bradshaw R.E."/>
        </authorList>
    </citation>
    <scope>NUCLEOTIDE SEQUENCE [LARGE SCALE GENOMIC DNA]</scope>
    <source>
        <strain evidence="4">NZE10 / CBS 128990</strain>
    </source>
</reference>
<gene>
    <name evidence="3" type="ORF">DOTSEDRAFT_162315</name>
</gene>
<dbReference type="HOGENOM" id="CLU_055673_1_0_1"/>
<accession>N1Q2G7</accession>
<evidence type="ECO:0000256" key="1">
    <source>
        <dbReference type="SAM" id="MobiDB-lite"/>
    </source>
</evidence>